<evidence type="ECO:0000313" key="1">
    <source>
        <dbReference type="EMBL" id="CAG6509077.1"/>
    </source>
</evidence>
<name>A0A8D8DG75_CULPI</name>
<sequence>MSTDRAKRTLRNLQTAQRRIILSFKLIRDFVKNYNADQHLSEVPVRLEAVIDLWREFGTVQAELEVLDDSADALDKHLKERAQFETEYYHVKGFFNTTLPNSN</sequence>
<dbReference type="EMBL" id="HBUE01263952">
    <property type="protein sequence ID" value="CAG6560447.1"/>
    <property type="molecule type" value="Transcribed_RNA"/>
</dbReference>
<proteinExistence type="predicted"/>
<dbReference type="AlphaFoldDB" id="A0A8D8DG75"/>
<dbReference type="EMBL" id="HBUE01158823">
    <property type="protein sequence ID" value="CAG6509073.1"/>
    <property type="molecule type" value="Transcribed_RNA"/>
</dbReference>
<reference evidence="1" key="1">
    <citation type="submission" date="2021-05" db="EMBL/GenBank/DDBJ databases">
        <authorList>
            <person name="Alioto T."/>
            <person name="Alioto T."/>
            <person name="Gomez Garrido J."/>
        </authorList>
    </citation>
    <scope>NUCLEOTIDE SEQUENCE</scope>
</reference>
<dbReference type="EMBL" id="HBUE01158824">
    <property type="protein sequence ID" value="CAG6509077.1"/>
    <property type="molecule type" value="Transcribed_RNA"/>
</dbReference>
<organism evidence="1">
    <name type="scientific">Culex pipiens</name>
    <name type="common">House mosquito</name>
    <dbReference type="NCBI Taxonomy" id="7175"/>
    <lineage>
        <taxon>Eukaryota</taxon>
        <taxon>Metazoa</taxon>
        <taxon>Ecdysozoa</taxon>
        <taxon>Arthropoda</taxon>
        <taxon>Hexapoda</taxon>
        <taxon>Insecta</taxon>
        <taxon>Pterygota</taxon>
        <taxon>Neoptera</taxon>
        <taxon>Endopterygota</taxon>
        <taxon>Diptera</taxon>
        <taxon>Nematocera</taxon>
        <taxon>Culicoidea</taxon>
        <taxon>Culicidae</taxon>
        <taxon>Culicinae</taxon>
        <taxon>Culicini</taxon>
        <taxon>Culex</taxon>
        <taxon>Culex</taxon>
    </lineage>
</organism>
<accession>A0A8D8DG75</accession>
<dbReference type="EMBL" id="HBUE01263954">
    <property type="protein sequence ID" value="CAG6560453.1"/>
    <property type="molecule type" value="Transcribed_RNA"/>
</dbReference>
<dbReference type="EMBL" id="HBUE01263953">
    <property type="protein sequence ID" value="CAG6560451.1"/>
    <property type="molecule type" value="Transcribed_RNA"/>
</dbReference>
<dbReference type="EMBL" id="HBUE01061009">
    <property type="protein sequence ID" value="CAG6468655.1"/>
    <property type="molecule type" value="Transcribed_RNA"/>
</dbReference>
<protein>
    <submittedName>
        <fullName evidence="1">(northern house mosquito) hypothetical protein</fullName>
    </submittedName>
</protein>
<dbReference type="EMBL" id="HBUE01158825">
    <property type="protein sequence ID" value="CAG6509079.1"/>
    <property type="molecule type" value="Transcribed_RNA"/>
</dbReference>